<dbReference type="InterPro" id="IPR036320">
    <property type="entry name" value="Glycosyl_Trfase_fam3_N_dom_sf"/>
</dbReference>
<dbReference type="Proteomes" id="UP000294546">
    <property type="component" value="Unassembled WGS sequence"/>
</dbReference>
<evidence type="ECO:0000256" key="1">
    <source>
        <dbReference type="ARBA" id="ARBA00022676"/>
    </source>
</evidence>
<dbReference type="EC" id="2.4.2.4" evidence="4"/>
<dbReference type="Pfam" id="PF00591">
    <property type="entry name" value="Glycos_transf_3"/>
    <property type="match status" value="1"/>
</dbReference>
<dbReference type="GO" id="GO:0005829">
    <property type="term" value="C:cytosol"/>
    <property type="evidence" value="ECO:0007669"/>
    <property type="project" value="TreeGrafter"/>
</dbReference>
<organism evidence="6 7">
    <name type="scientific">Marinobacterium mangrovicola</name>
    <dbReference type="NCBI Taxonomy" id="1476959"/>
    <lineage>
        <taxon>Bacteria</taxon>
        <taxon>Pseudomonadati</taxon>
        <taxon>Pseudomonadota</taxon>
        <taxon>Gammaproteobacteria</taxon>
        <taxon>Oceanospirillales</taxon>
        <taxon>Oceanospirillaceae</taxon>
        <taxon>Marinobacterium</taxon>
    </lineage>
</organism>
<dbReference type="InterPro" id="IPR036566">
    <property type="entry name" value="PYNP-like_C_sf"/>
</dbReference>
<dbReference type="InterPro" id="IPR000053">
    <property type="entry name" value="Thymidine/pyrmidine_PPase"/>
</dbReference>
<dbReference type="Pfam" id="PF02885">
    <property type="entry name" value="Glycos_trans_3N"/>
    <property type="match status" value="1"/>
</dbReference>
<feature type="domain" description="Pyrimidine nucleoside phosphorylase C-terminal" evidence="5">
    <location>
        <begin position="433"/>
        <end position="500"/>
    </location>
</feature>
<dbReference type="InterPro" id="IPR017459">
    <property type="entry name" value="Glycosyl_Trfase_fam3_N_dom"/>
</dbReference>
<dbReference type="AlphaFoldDB" id="A0A4R1GGZ6"/>
<evidence type="ECO:0000313" key="7">
    <source>
        <dbReference type="Proteomes" id="UP000294546"/>
    </source>
</evidence>
<comment type="similarity">
    <text evidence="4">Belongs to the thymidine/pyrimidine-nucleoside phosphorylase family. Type 2 subfamily.</text>
</comment>
<dbReference type="GO" id="GO:0009032">
    <property type="term" value="F:thymidine phosphorylase activity"/>
    <property type="evidence" value="ECO:0007669"/>
    <property type="project" value="UniProtKB-UniRule"/>
</dbReference>
<comment type="catalytic activity">
    <reaction evidence="3 4">
        <text>thymidine + phosphate = 2-deoxy-alpha-D-ribose 1-phosphate + thymine</text>
        <dbReference type="Rhea" id="RHEA:16037"/>
        <dbReference type="ChEBI" id="CHEBI:17748"/>
        <dbReference type="ChEBI" id="CHEBI:17821"/>
        <dbReference type="ChEBI" id="CHEBI:43474"/>
        <dbReference type="ChEBI" id="CHEBI:57259"/>
        <dbReference type="EC" id="2.4.2.4"/>
    </reaction>
</comment>
<dbReference type="InterPro" id="IPR013102">
    <property type="entry name" value="PYNP_C"/>
</dbReference>
<dbReference type="NCBIfam" id="NF003338">
    <property type="entry name" value="PRK04350.1"/>
    <property type="match status" value="1"/>
</dbReference>
<dbReference type="InterPro" id="IPR028579">
    <property type="entry name" value="Thym_Pase_Put"/>
</dbReference>
<dbReference type="Gene3D" id="3.40.1030.10">
    <property type="entry name" value="Nucleoside phosphorylase/phosphoribosyltransferase catalytic domain"/>
    <property type="match status" value="1"/>
</dbReference>
<name>A0A4R1GGZ6_9GAMM</name>
<evidence type="ECO:0000256" key="4">
    <source>
        <dbReference type="HAMAP-Rule" id="MF_00703"/>
    </source>
</evidence>
<evidence type="ECO:0000256" key="2">
    <source>
        <dbReference type="ARBA" id="ARBA00022679"/>
    </source>
</evidence>
<dbReference type="SUPFAM" id="SSF52418">
    <property type="entry name" value="Nucleoside phosphorylase/phosphoribosyltransferase catalytic domain"/>
    <property type="match status" value="1"/>
</dbReference>
<dbReference type="RefSeq" id="WP_132292701.1">
    <property type="nucleotide sequence ID" value="NZ_SMFU01000008.1"/>
</dbReference>
<dbReference type="OrthoDB" id="341217at2"/>
<reference evidence="6 7" key="1">
    <citation type="submission" date="2019-03" db="EMBL/GenBank/DDBJ databases">
        <title>Genomic Encyclopedia of Archaeal and Bacterial Type Strains, Phase II (KMG-II): from individual species to whole genera.</title>
        <authorList>
            <person name="Goeker M."/>
        </authorList>
    </citation>
    <scope>NUCLEOTIDE SEQUENCE [LARGE SCALE GENOMIC DNA]</scope>
    <source>
        <strain evidence="6 7">DSM 27697</strain>
    </source>
</reference>
<gene>
    <name evidence="6" type="ORF">CLV83_2234</name>
</gene>
<evidence type="ECO:0000313" key="6">
    <source>
        <dbReference type="EMBL" id="TCK07368.1"/>
    </source>
</evidence>
<keyword evidence="2 4" id="KW-0808">Transferase</keyword>
<dbReference type="HAMAP" id="MF_00703">
    <property type="entry name" value="Thymid_phosp_2"/>
    <property type="match status" value="1"/>
</dbReference>
<dbReference type="GO" id="GO:0006213">
    <property type="term" value="P:pyrimidine nucleoside metabolic process"/>
    <property type="evidence" value="ECO:0007669"/>
    <property type="project" value="InterPro"/>
</dbReference>
<dbReference type="Gene3D" id="3.90.1170.30">
    <property type="entry name" value="Pyrimidine nucleoside phosphorylase-like, C-terminal domain"/>
    <property type="match status" value="1"/>
</dbReference>
<dbReference type="EMBL" id="SMFU01000008">
    <property type="protein sequence ID" value="TCK07368.1"/>
    <property type="molecule type" value="Genomic_DNA"/>
</dbReference>
<dbReference type="InterPro" id="IPR013466">
    <property type="entry name" value="Thymidine/AMP_Pase"/>
</dbReference>
<dbReference type="SUPFAM" id="SSF47648">
    <property type="entry name" value="Nucleoside phosphorylase/phosphoribosyltransferase N-terminal domain"/>
    <property type="match status" value="1"/>
</dbReference>
<dbReference type="SMART" id="SM00941">
    <property type="entry name" value="PYNP_C"/>
    <property type="match status" value="1"/>
</dbReference>
<dbReference type="SUPFAM" id="SSF54680">
    <property type="entry name" value="Pyrimidine nucleoside phosphorylase C-terminal domain"/>
    <property type="match status" value="1"/>
</dbReference>
<dbReference type="InterPro" id="IPR000312">
    <property type="entry name" value="Glycosyl_Trfase_fam3"/>
</dbReference>
<comment type="caution">
    <text evidence="6">The sequence shown here is derived from an EMBL/GenBank/DDBJ whole genome shotgun (WGS) entry which is preliminary data.</text>
</comment>
<dbReference type="InterPro" id="IPR017872">
    <property type="entry name" value="Pyrmidine_PPase_CS"/>
</dbReference>
<keyword evidence="1 4" id="KW-0328">Glycosyltransferase</keyword>
<evidence type="ECO:0000259" key="5">
    <source>
        <dbReference type="SMART" id="SM00941"/>
    </source>
</evidence>
<keyword evidence="7" id="KW-1185">Reference proteome</keyword>
<protein>
    <recommendedName>
        <fullName evidence="4">Putative thymidine phosphorylase</fullName>
        <ecNumber evidence="4">2.4.2.4</ecNumber>
    </recommendedName>
    <alternativeName>
        <fullName evidence="4">TdRPase</fullName>
    </alternativeName>
</protein>
<dbReference type="Gene3D" id="1.20.970.50">
    <property type="match status" value="1"/>
</dbReference>
<dbReference type="GO" id="GO:0006206">
    <property type="term" value="P:pyrimidine nucleobase metabolic process"/>
    <property type="evidence" value="ECO:0007669"/>
    <property type="project" value="InterPro"/>
</dbReference>
<evidence type="ECO:0000256" key="3">
    <source>
        <dbReference type="ARBA" id="ARBA00048550"/>
    </source>
</evidence>
<dbReference type="PANTHER" id="PTHR10515:SF0">
    <property type="entry name" value="THYMIDINE PHOSPHORYLASE"/>
    <property type="match status" value="1"/>
</dbReference>
<dbReference type="InterPro" id="IPR035902">
    <property type="entry name" value="Nuc_phospho_transferase"/>
</dbReference>
<dbReference type="PROSITE" id="PS00647">
    <property type="entry name" value="THYMID_PHOSPHORYLASE"/>
    <property type="match status" value="1"/>
</dbReference>
<dbReference type="Pfam" id="PF07831">
    <property type="entry name" value="PYNP_C"/>
    <property type="match status" value="1"/>
</dbReference>
<accession>A0A4R1GGZ6</accession>
<sequence length="520" mass="55831">MSFTPEKMAPLKARRLGIDTHHEPTLFLRADSPICRSEGFDSLSRVRVDWGERHIIASLNMVCSELLEPEQAGFSESAWERLELIPNAEIRLSHPRPVQSLSHVRAKVFGHELDELQLQSIINDIVEGRYADVHLAAFITACGDDALNDREITGLTQAMVKAGSRIDWGLEQVIDKHCVGGLPGNRTTPIVVSILTACGLTVPKTSSRAITSPAGTADTMETLTDVGLTLERMREVVSTQGGCLAWGGSVRLSPADDLLIQVERALDIDSEGQLIASVLSKKLAAGATHVLIDIPVGPTAKVRSQQAAEKLARSFQTVATNLGLKLEVLMTDGSQPIGRGIGPALEAHDILAVLKNKPQAPADLRQRACKIAGAMLEMVGHCEPGEGEKRAVEVIDSGSAWEKFHGICEAQGGLRNPPVAPYRYALIAPHDCCVTGIDNRQLAKVAKLAGAPADPAAGIELHVKIGDRVNQYDTLLTIHAENAGELNYAVEYLSDHTLVMTLTNEKGNESEGEPDAATAV</sequence>
<dbReference type="NCBIfam" id="TIGR02645">
    <property type="entry name" value="ARCH_P_rylase"/>
    <property type="match status" value="1"/>
</dbReference>
<proteinExistence type="inferred from homology"/>
<dbReference type="PANTHER" id="PTHR10515">
    <property type="entry name" value="THYMIDINE PHOSPHORYLASE"/>
    <property type="match status" value="1"/>
</dbReference>
<dbReference type="GO" id="GO:0004645">
    <property type="term" value="F:1,4-alpha-oligoglucan phosphorylase activity"/>
    <property type="evidence" value="ECO:0007669"/>
    <property type="project" value="InterPro"/>
</dbReference>